<name>A0ABP6UP64_9FLAO</name>
<dbReference type="Proteomes" id="UP001500459">
    <property type="component" value="Unassembled WGS sequence"/>
</dbReference>
<evidence type="ECO:0000313" key="2">
    <source>
        <dbReference type="EMBL" id="GAA3511167.1"/>
    </source>
</evidence>
<keyword evidence="3" id="KW-1185">Reference proteome</keyword>
<accession>A0ABP6UP64</accession>
<comment type="caution">
    <text evidence="2">The sequence shown here is derived from an EMBL/GenBank/DDBJ whole genome shotgun (WGS) entry which is preliminary data.</text>
</comment>
<dbReference type="EMBL" id="BAABCW010000010">
    <property type="protein sequence ID" value="GAA3511167.1"/>
    <property type="molecule type" value="Genomic_DNA"/>
</dbReference>
<organism evidence="2 3">
    <name type="scientific">Aquimarina addita</name>
    <dbReference type="NCBI Taxonomy" id="870485"/>
    <lineage>
        <taxon>Bacteria</taxon>
        <taxon>Pseudomonadati</taxon>
        <taxon>Bacteroidota</taxon>
        <taxon>Flavobacteriia</taxon>
        <taxon>Flavobacteriales</taxon>
        <taxon>Flavobacteriaceae</taxon>
        <taxon>Aquimarina</taxon>
    </lineage>
</organism>
<evidence type="ECO:0000256" key="1">
    <source>
        <dbReference type="SAM" id="MobiDB-lite"/>
    </source>
</evidence>
<evidence type="ECO:0000313" key="3">
    <source>
        <dbReference type="Proteomes" id="UP001500459"/>
    </source>
</evidence>
<feature type="region of interest" description="Disordered" evidence="1">
    <location>
        <begin position="54"/>
        <end position="79"/>
    </location>
</feature>
<proteinExistence type="predicted"/>
<reference evidence="3" key="1">
    <citation type="journal article" date="2019" name="Int. J. Syst. Evol. Microbiol.">
        <title>The Global Catalogue of Microorganisms (GCM) 10K type strain sequencing project: providing services to taxonomists for standard genome sequencing and annotation.</title>
        <authorList>
            <consortium name="The Broad Institute Genomics Platform"/>
            <consortium name="The Broad Institute Genome Sequencing Center for Infectious Disease"/>
            <person name="Wu L."/>
            <person name="Ma J."/>
        </authorList>
    </citation>
    <scope>NUCLEOTIDE SEQUENCE [LARGE SCALE GENOMIC DNA]</scope>
    <source>
        <strain evidence="3">JCM 17106</strain>
    </source>
</reference>
<gene>
    <name evidence="2" type="ORF">GCM10022393_26170</name>
</gene>
<sequence length="221" mass="26148">MFSIKNEINKNDFKLFINHLSDLKLEGQSLHERSYSSILTEAQKMHKEEINSLEKQHQEKVKNEKLALEQKQKEEDEEEIAREKEKMQLICSGKWGVYYTKPRYLEVNPDLSESAKKLANTAFDVDPKVTWYIFNEDGTCQIMDDLNDDSFRRRKSNKVIQRSWKLDGHRIIFPYGKNNDVSTKRTIFEILTLESEKFEVIEIDEGYNITLKSETKMVKLE</sequence>
<feature type="compositionally biased region" description="Basic and acidic residues" evidence="1">
    <location>
        <begin position="54"/>
        <end position="74"/>
    </location>
</feature>
<protein>
    <submittedName>
        <fullName evidence="2">Uncharacterized protein</fullName>
    </submittedName>
</protein>